<gene>
    <name evidence="1" type="ORF">SAMN05444171_2923</name>
</gene>
<protein>
    <submittedName>
        <fullName evidence="1">Uncharacterized protein</fullName>
    </submittedName>
</protein>
<name>A0A1M6XWZ6_9BRAD</name>
<dbReference type="EMBL" id="FNTI01000001">
    <property type="protein sequence ID" value="SED03539.1"/>
    <property type="molecule type" value="Genomic_DNA"/>
</dbReference>
<dbReference type="RefSeq" id="WP_074820070.1">
    <property type="nucleotide sequence ID" value="NZ_FNTI01000001.1"/>
</dbReference>
<organism evidence="1 2">
    <name type="scientific">Bradyrhizobium lablabi</name>
    <dbReference type="NCBI Taxonomy" id="722472"/>
    <lineage>
        <taxon>Bacteria</taxon>
        <taxon>Pseudomonadati</taxon>
        <taxon>Pseudomonadota</taxon>
        <taxon>Alphaproteobacteria</taxon>
        <taxon>Hyphomicrobiales</taxon>
        <taxon>Nitrobacteraceae</taxon>
        <taxon>Bradyrhizobium</taxon>
    </lineage>
</organism>
<dbReference type="Proteomes" id="UP000183208">
    <property type="component" value="Unassembled WGS sequence"/>
</dbReference>
<dbReference type="OrthoDB" id="9931419at2"/>
<evidence type="ECO:0000313" key="2">
    <source>
        <dbReference type="Proteomes" id="UP000183208"/>
    </source>
</evidence>
<dbReference type="AlphaFoldDB" id="A0A1M6XWZ6"/>
<reference evidence="1 2" key="1">
    <citation type="submission" date="2016-10" db="EMBL/GenBank/DDBJ databases">
        <authorList>
            <person name="de Groot N.N."/>
        </authorList>
    </citation>
    <scope>NUCLEOTIDE SEQUENCE [LARGE SCALE GENOMIC DNA]</scope>
    <source>
        <strain evidence="1 2">GAS522</strain>
    </source>
</reference>
<evidence type="ECO:0000313" key="1">
    <source>
        <dbReference type="EMBL" id="SED03539.1"/>
    </source>
</evidence>
<accession>A0A1M6XWZ6</accession>
<proteinExistence type="predicted"/>
<sequence length="509" mass="59277">MDLDRTTVIAGIKIKVIRDAIREMARHDMNDSGWTVTSLANHMNISPTHAEWLSETLVEQKILERKPPPSWDKDPTPQIRYALGEYGTRFTLARMLKRIDREKVDNIIAELLKRVTQINANPDLCYFVNEIRVLGSAMDRKAESFGDVDIAYDLGRRRRPPEYKDWHDWSHERWKLAGRHNLNLLQELYYGEHEVLRLLKGRNQYLSIHNFDDVVGIGAESVRFFILPEGQIESEDGISGEKLHKARMVSIKKRVEKKEQRAAGKRLPAISSGQSPEQIKQQMITAVKSLAFDLFRAVDEQSPHEALEQSITVAQKRIEAYRKLNAPDRIPDILRDALSVDVIERSEPEKFVFSEERERNANDGTDKKELAHKQVTHAVLKKLKQWTLNGQPLAHDEYYYGVEKCFRLRREADIDEYKYRIEHPQRRYTHDADFLSETALATLRQIAKHANVRLHKQALKTLNDRDFVKPFRNKWRLTPAGEWAIKYHAERDAFHEKRKGDGEHATARS</sequence>